<feature type="domain" description="4Fe-4S ferredoxin-type" evidence="12">
    <location>
        <begin position="206"/>
        <end position="235"/>
    </location>
</feature>
<dbReference type="PANTHER" id="PTHR43518">
    <property type="entry name" value="NITRATE REDUCTASE BETA SUBUNIT"/>
    <property type="match status" value="1"/>
</dbReference>
<dbReference type="EMBL" id="CP048685">
    <property type="protein sequence ID" value="QPJ61360.1"/>
    <property type="molecule type" value="Genomic_DNA"/>
</dbReference>
<evidence type="ECO:0000256" key="9">
    <source>
        <dbReference type="ARBA" id="ARBA00023004"/>
    </source>
</evidence>
<dbReference type="PANTHER" id="PTHR43518:SF1">
    <property type="entry name" value="RESPIRATORY NITRATE REDUCTASE 1 BETA CHAIN"/>
    <property type="match status" value="1"/>
</dbReference>
<accession>A0A7T0BUU4</accession>
<keyword evidence="10" id="KW-0411">Iron-sulfur</keyword>
<dbReference type="KEGG" id="nli:G3M70_05440"/>
<evidence type="ECO:0000313" key="13">
    <source>
        <dbReference type="EMBL" id="QPJ61360.1"/>
    </source>
</evidence>
<dbReference type="GO" id="GO:0009061">
    <property type="term" value="P:anaerobic respiration"/>
    <property type="evidence" value="ECO:0007669"/>
    <property type="project" value="TreeGrafter"/>
</dbReference>
<evidence type="ECO:0000313" key="15">
    <source>
        <dbReference type="Proteomes" id="UP000594688"/>
    </source>
</evidence>
<dbReference type="GO" id="GO:0051538">
    <property type="term" value="F:3 iron, 4 sulfur cluster binding"/>
    <property type="evidence" value="ECO:0007669"/>
    <property type="project" value="UniProtKB-KW"/>
</dbReference>
<evidence type="ECO:0000256" key="10">
    <source>
        <dbReference type="ARBA" id="ARBA00023014"/>
    </source>
</evidence>
<dbReference type="SUPFAM" id="SSF54862">
    <property type="entry name" value="4Fe-4S ferredoxins"/>
    <property type="match status" value="1"/>
</dbReference>
<keyword evidence="11" id="KW-0003">3Fe-4S</keyword>
<dbReference type="Gene3D" id="3.30.70.20">
    <property type="match status" value="2"/>
</dbReference>
<keyword evidence="4" id="KW-0813">Transport</keyword>
<keyword evidence="8" id="KW-0249">Electron transport</keyword>
<keyword evidence="7" id="KW-0677">Repeat</keyword>
<organism evidence="13 15">
    <name type="scientific">Candidatus Nitronauta litoralis</name>
    <dbReference type="NCBI Taxonomy" id="2705533"/>
    <lineage>
        <taxon>Bacteria</taxon>
        <taxon>Pseudomonadati</taxon>
        <taxon>Nitrospinota/Tectimicrobiota group</taxon>
        <taxon>Nitrospinota</taxon>
        <taxon>Nitrospinia</taxon>
        <taxon>Nitrospinales</taxon>
        <taxon>Nitrospinaceae</taxon>
        <taxon>Candidatus Nitronauta</taxon>
    </lineage>
</organism>
<gene>
    <name evidence="13" type="ORF">G3M70_05440</name>
    <name evidence="14" type="ORF">G3M70_17940</name>
</gene>
<dbReference type="Proteomes" id="UP000594688">
    <property type="component" value="Chromosome"/>
</dbReference>
<comment type="subcellular location">
    <subcellularLocation>
        <location evidence="3">Cell envelope</location>
    </subcellularLocation>
</comment>
<evidence type="ECO:0000256" key="4">
    <source>
        <dbReference type="ARBA" id="ARBA00022448"/>
    </source>
</evidence>
<comment type="cofactor">
    <cofactor evidence="2">
        <name>[4Fe-4S] cluster</name>
        <dbReference type="ChEBI" id="CHEBI:49883"/>
    </cofactor>
</comment>
<dbReference type="EMBL" id="CP048685">
    <property type="protein sequence ID" value="QPJ63648.1"/>
    <property type="molecule type" value="Genomic_DNA"/>
</dbReference>
<protein>
    <submittedName>
        <fullName evidence="13">Nitrate oxidoreductase subunit beta</fullName>
    </submittedName>
</protein>
<evidence type="ECO:0000313" key="14">
    <source>
        <dbReference type="EMBL" id="QPJ63648.1"/>
    </source>
</evidence>
<dbReference type="PROSITE" id="PS51379">
    <property type="entry name" value="4FE4S_FER_2"/>
    <property type="match status" value="1"/>
</dbReference>
<dbReference type="GO" id="GO:0046872">
    <property type="term" value="F:metal ion binding"/>
    <property type="evidence" value="ECO:0007669"/>
    <property type="project" value="UniProtKB-KW"/>
</dbReference>
<dbReference type="AlphaFoldDB" id="A0A7T0BUU4"/>
<evidence type="ECO:0000256" key="11">
    <source>
        <dbReference type="ARBA" id="ARBA00023291"/>
    </source>
</evidence>
<evidence type="ECO:0000256" key="8">
    <source>
        <dbReference type="ARBA" id="ARBA00022982"/>
    </source>
</evidence>
<dbReference type="InterPro" id="IPR017896">
    <property type="entry name" value="4Fe4S_Fe-S-bd"/>
</dbReference>
<evidence type="ECO:0000256" key="6">
    <source>
        <dbReference type="ARBA" id="ARBA00022723"/>
    </source>
</evidence>
<evidence type="ECO:0000256" key="1">
    <source>
        <dbReference type="ARBA" id="ARBA00001927"/>
    </source>
</evidence>
<keyword evidence="9" id="KW-0408">Iron</keyword>
<sequence>MPEVYNWQLGRMATYVYEERHPKEQFTFVFNTNRCIACQTCTMAHKSTWTFSKGQEYMWWNNVETKPYGGYPQFWDWKILKMLEQSNPGQNVWNVRKTSNKAIHGVYEGVTIFEAPAKIGLNQQAIGYVPTDEEWRFPNFGEDTAHGREFTQSREGTFGGDNGTRSVLPEHKIWFFYLQRICNHCTYPGCLAACPRKAIYKRQEDGIVLIDQSRCRGYKKCVEQCPYKKPMFRGTTRISEKCIACYPRIEGLDPLTEGDQMETRCMAACVGKIRLQGLVKIGSNGEWAHDPDNPQYYLIRDRKVALPLYPQLGTEPNGYYVPSRHVPRAYSQQMFGPGVDHAIDQYMVPDRDLLGVLQLFRTTQRIIFKWKREPGPKIFETNIHGKKFEMYNDTVIGFNRKGKEIIRVTVEEPFYVRPEEHPGAF</sequence>
<dbReference type="GO" id="GO:0016020">
    <property type="term" value="C:membrane"/>
    <property type="evidence" value="ECO:0007669"/>
    <property type="project" value="TreeGrafter"/>
</dbReference>
<keyword evidence="6" id="KW-0479">Metal-binding</keyword>
<comment type="cofactor">
    <cofactor evidence="1">
        <name>[3Fe-4S] cluster</name>
        <dbReference type="ChEBI" id="CHEBI:21137"/>
    </cofactor>
</comment>
<dbReference type="GO" id="GO:0051539">
    <property type="term" value="F:4 iron, 4 sulfur cluster binding"/>
    <property type="evidence" value="ECO:0007669"/>
    <property type="project" value="UniProtKB-KW"/>
</dbReference>
<dbReference type="GO" id="GO:0030313">
    <property type="term" value="C:cell envelope"/>
    <property type="evidence" value="ECO:0007669"/>
    <property type="project" value="UniProtKB-SubCell"/>
</dbReference>
<dbReference type="Pfam" id="PF13247">
    <property type="entry name" value="Fer4_11"/>
    <property type="match status" value="1"/>
</dbReference>
<reference evidence="13 15" key="1">
    <citation type="submission" date="2020-02" db="EMBL/GenBank/DDBJ databases">
        <title>Genomic and physiological characterization of two novel Nitrospinaceae genera.</title>
        <authorList>
            <person name="Mueller A.J."/>
            <person name="Jung M.-Y."/>
            <person name="Strachan C.R."/>
            <person name="Herbold C.W."/>
            <person name="Kirkegaard R.H."/>
            <person name="Daims H."/>
        </authorList>
    </citation>
    <scope>NUCLEOTIDE SEQUENCE [LARGE SCALE GENOMIC DNA]</scope>
    <source>
        <strain evidence="13">EB</strain>
    </source>
</reference>
<dbReference type="KEGG" id="nli:G3M70_17940"/>
<evidence type="ECO:0000259" key="12">
    <source>
        <dbReference type="PROSITE" id="PS51379"/>
    </source>
</evidence>
<dbReference type="CDD" id="cd10556">
    <property type="entry name" value="SER_beta"/>
    <property type="match status" value="1"/>
</dbReference>
<name>A0A7T0BUU4_9BACT</name>
<evidence type="ECO:0000256" key="7">
    <source>
        <dbReference type="ARBA" id="ARBA00022737"/>
    </source>
</evidence>
<evidence type="ECO:0000256" key="3">
    <source>
        <dbReference type="ARBA" id="ARBA00004196"/>
    </source>
</evidence>
<proteinExistence type="predicted"/>
<keyword evidence="5" id="KW-0004">4Fe-4S</keyword>
<dbReference type="GO" id="GO:0009055">
    <property type="term" value="F:electron transfer activity"/>
    <property type="evidence" value="ECO:0007669"/>
    <property type="project" value="TreeGrafter"/>
</dbReference>
<evidence type="ECO:0000256" key="2">
    <source>
        <dbReference type="ARBA" id="ARBA00001966"/>
    </source>
</evidence>
<evidence type="ECO:0000256" key="5">
    <source>
        <dbReference type="ARBA" id="ARBA00022485"/>
    </source>
</evidence>